<feature type="domain" description="Globin" evidence="8">
    <location>
        <begin position="1"/>
        <end position="134"/>
    </location>
</feature>
<dbReference type="InterPro" id="IPR012292">
    <property type="entry name" value="Globin/Proto"/>
</dbReference>
<comment type="similarity">
    <text evidence="7">Belongs to the globin family.</text>
</comment>
<dbReference type="GO" id="GO:0005833">
    <property type="term" value="C:hemoglobin complex"/>
    <property type="evidence" value="ECO:0007669"/>
    <property type="project" value="InterPro"/>
</dbReference>
<dbReference type="Gene3D" id="1.10.490.10">
    <property type="entry name" value="Globins"/>
    <property type="match status" value="1"/>
</dbReference>
<evidence type="ECO:0000256" key="7">
    <source>
        <dbReference type="RuleBase" id="RU000356"/>
    </source>
</evidence>
<dbReference type="GO" id="GO:0019825">
    <property type="term" value="F:oxygen binding"/>
    <property type="evidence" value="ECO:0007669"/>
    <property type="project" value="InterPro"/>
</dbReference>
<dbReference type="PROSITE" id="PS01033">
    <property type="entry name" value="GLOBIN"/>
    <property type="match status" value="1"/>
</dbReference>
<keyword evidence="2 6" id="KW-0349">Heme</keyword>
<dbReference type="SUPFAM" id="SSF46458">
    <property type="entry name" value="Globin-like"/>
    <property type="match status" value="1"/>
</dbReference>
<keyword evidence="4 6" id="KW-0479">Metal-binding</keyword>
<keyword evidence="3 7" id="KW-0561">Oxygen transport</keyword>
<evidence type="ECO:0000256" key="4">
    <source>
        <dbReference type="ARBA" id="ARBA00022723"/>
    </source>
</evidence>
<reference evidence="9" key="1">
    <citation type="submission" date="2015-06" db="EMBL/GenBank/DDBJ databases">
        <title>Evolution of Sulfur Binding in Hemoglobin in Siboglinidae (Annelida) with Special Reference to Bone Eating Worms, Osedax.</title>
        <authorList>
            <person name="Waits D.S."/>
            <person name="Santos S.R."/>
            <person name="Thornhill D.J."/>
            <person name="Li Y."/>
            <person name="Halanych K.M."/>
        </authorList>
    </citation>
    <scope>NUCLEOTIDE SEQUENCE</scope>
</reference>
<dbReference type="AlphaFoldDB" id="A0A0S2MLN5"/>
<dbReference type="EMBL" id="KT166974">
    <property type="protein sequence ID" value="ALO75585.1"/>
    <property type="molecule type" value="mRNA"/>
</dbReference>
<dbReference type="Pfam" id="PF00042">
    <property type="entry name" value="Globin"/>
    <property type="match status" value="1"/>
</dbReference>
<dbReference type="InterPro" id="IPR044399">
    <property type="entry name" value="Mb-like_M"/>
</dbReference>
<evidence type="ECO:0000256" key="1">
    <source>
        <dbReference type="ARBA" id="ARBA00022448"/>
    </source>
</evidence>
<dbReference type="InterPro" id="IPR014610">
    <property type="entry name" value="Haemoglobin_extracell"/>
</dbReference>
<evidence type="ECO:0000259" key="8">
    <source>
        <dbReference type="PROSITE" id="PS01033"/>
    </source>
</evidence>
<feature type="non-terminal residue" evidence="9">
    <location>
        <position position="1"/>
    </location>
</feature>
<dbReference type="CDD" id="cd01040">
    <property type="entry name" value="Mb-like"/>
    <property type="match status" value="1"/>
</dbReference>
<dbReference type="PIRSF" id="PIRSF036517">
    <property type="entry name" value="Ext_hemo"/>
    <property type="match status" value="1"/>
</dbReference>
<organism evidence="9">
    <name type="scientific">Siboglinum fiordicum</name>
    <dbReference type="NCBI Taxonomy" id="27908"/>
    <lineage>
        <taxon>Eukaryota</taxon>
        <taxon>Metazoa</taxon>
        <taxon>Spiralia</taxon>
        <taxon>Lophotrochozoa</taxon>
        <taxon>Annelida</taxon>
        <taxon>Polychaeta</taxon>
        <taxon>Sedentaria</taxon>
        <taxon>Canalipalpata</taxon>
        <taxon>Sabellida</taxon>
        <taxon>Siboglinidae</taxon>
        <taxon>Siboglinum</taxon>
    </lineage>
</organism>
<dbReference type="GO" id="GO:0005506">
    <property type="term" value="F:iron ion binding"/>
    <property type="evidence" value="ECO:0007669"/>
    <property type="project" value="InterPro"/>
</dbReference>
<keyword evidence="1 7" id="KW-0813">Transport</keyword>
<dbReference type="InterPro" id="IPR000971">
    <property type="entry name" value="Globin"/>
</dbReference>
<feature type="binding site" description="proximal binding residue" evidence="6">
    <location>
        <position position="84"/>
    </location>
    <ligand>
        <name>heme b</name>
        <dbReference type="ChEBI" id="CHEBI:60344"/>
    </ligand>
    <ligandPart>
        <name>Fe</name>
        <dbReference type="ChEBI" id="CHEBI:18248"/>
    </ligandPart>
</feature>
<proteinExistence type="evidence at transcript level"/>
<evidence type="ECO:0000256" key="3">
    <source>
        <dbReference type="ARBA" id="ARBA00022621"/>
    </source>
</evidence>
<name>A0A0S2MLN5_9ANNE</name>
<accession>A0A0S2MLN5</accession>
<dbReference type="GO" id="GO:0005344">
    <property type="term" value="F:oxygen carrier activity"/>
    <property type="evidence" value="ECO:0007669"/>
    <property type="project" value="UniProtKB-KW"/>
</dbReference>
<protein>
    <submittedName>
        <fullName evidence="9">Hemoglobin subunit B1</fullName>
    </submittedName>
</protein>
<evidence type="ECO:0000256" key="5">
    <source>
        <dbReference type="ARBA" id="ARBA00023004"/>
    </source>
</evidence>
<sequence>WDQVFNAGDSGLKKISMASAIFGGLFARAPDAPALFARVGSGDFGNDAFRAQMIRVMSGLDLCINSLQDPALRESIVGHLSGQHAAREGVTAAAFGLMQSAIEEVLFQVIDQYDGDAWHNCLSIICDGLASGLP</sequence>
<dbReference type="InterPro" id="IPR009050">
    <property type="entry name" value="Globin-like_sf"/>
</dbReference>
<evidence type="ECO:0000256" key="6">
    <source>
        <dbReference type="PIRSR" id="PIRSR036517-1"/>
    </source>
</evidence>
<keyword evidence="5 6" id="KW-0408">Iron</keyword>
<dbReference type="GO" id="GO:0020037">
    <property type="term" value="F:heme binding"/>
    <property type="evidence" value="ECO:0007669"/>
    <property type="project" value="InterPro"/>
</dbReference>
<dbReference type="GO" id="GO:0005576">
    <property type="term" value="C:extracellular region"/>
    <property type="evidence" value="ECO:0007669"/>
    <property type="project" value="InterPro"/>
</dbReference>
<evidence type="ECO:0000256" key="2">
    <source>
        <dbReference type="ARBA" id="ARBA00022617"/>
    </source>
</evidence>
<evidence type="ECO:0000313" key="9">
    <source>
        <dbReference type="EMBL" id="ALO75585.1"/>
    </source>
</evidence>